<name>A0ABM7WFD8_9ACTN</name>
<keyword evidence="2" id="KW-1185">Reference proteome</keyword>
<dbReference type="SUPFAM" id="SSF52980">
    <property type="entry name" value="Restriction endonuclease-like"/>
    <property type="match status" value="1"/>
</dbReference>
<dbReference type="Gene3D" id="3.40.50.10130">
    <property type="match status" value="1"/>
</dbReference>
<evidence type="ECO:0000313" key="1">
    <source>
        <dbReference type="EMBL" id="BDE94917.1"/>
    </source>
</evidence>
<dbReference type="RefSeq" id="WP_244411440.1">
    <property type="nucleotide sequence ID" value="NZ_AP025564.1"/>
</dbReference>
<organism evidence="1 2">
    <name type="scientific">Raoultibacter timonensis</name>
    <dbReference type="NCBI Taxonomy" id="1907662"/>
    <lineage>
        <taxon>Bacteria</taxon>
        <taxon>Bacillati</taxon>
        <taxon>Actinomycetota</taxon>
        <taxon>Coriobacteriia</taxon>
        <taxon>Eggerthellales</taxon>
        <taxon>Eggerthellaceae</taxon>
        <taxon>Raoultibacter</taxon>
    </lineage>
</organism>
<reference evidence="1 2" key="1">
    <citation type="submission" date="2022-01" db="EMBL/GenBank/DDBJ databases">
        <title>Novel bile acid biosynthetic pathways are enriched in the microbiome of centenarians.</title>
        <authorList>
            <person name="Sato Y."/>
            <person name="Atarashi K."/>
            <person name="Plichta R.D."/>
            <person name="Arai Y."/>
            <person name="Sasajima S."/>
            <person name="Kearney M.S."/>
            <person name="Suda W."/>
            <person name="Takeshita K."/>
            <person name="Sasaki T."/>
            <person name="Okamoto S."/>
            <person name="Skelly N.A."/>
            <person name="Okamura Y."/>
            <person name="Vlamakis H."/>
            <person name="Li Y."/>
            <person name="Tanoue T."/>
            <person name="Takei H."/>
            <person name="Nittono H."/>
            <person name="Narushima S."/>
            <person name="Irie J."/>
            <person name="Itoh H."/>
            <person name="Moriya K."/>
            <person name="Sugiura Y."/>
            <person name="Suematsu M."/>
            <person name="Moritoki N."/>
            <person name="Shibata S."/>
            <person name="Littman R.D."/>
            <person name="Fischbach A.M."/>
            <person name="Uwamino Y."/>
            <person name="Inoue T."/>
            <person name="Honda A."/>
            <person name="Hattori M."/>
            <person name="Murai T."/>
            <person name="Xavier J.R."/>
            <person name="Hirose N."/>
            <person name="Honda K."/>
        </authorList>
    </citation>
    <scope>NUCLEOTIDE SEQUENCE [LARGE SCALE GENOMIC DNA]</scope>
    <source>
        <strain evidence="1 2">CE91-St30</strain>
    </source>
</reference>
<dbReference type="Proteomes" id="UP001320544">
    <property type="component" value="Chromosome"/>
</dbReference>
<proteinExistence type="predicted"/>
<evidence type="ECO:0000313" key="2">
    <source>
        <dbReference type="Proteomes" id="UP001320544"/>
    </source>
</evidence>
<dbReference type="EMBL" id="AP025564">
    <property type="protein sequence ID" value="BDE94917.1"/>
    <property type="molecule type" value="Genomic_DNA"/>
</dbReference>
<sequence length="164" mass="18675">MITVLTDSRQQKGKHKLKHDWMVAHGFRLVSTKLYVGDYMLVGGVRTVDTKRDILELAQCIDQNHERFRRELVNARDAGFELTILTENEDGVTDFATLAKWQNPRRFVNAKKGLRPPIDGMRLAKACLTMEKKYSARFLFCSPEEAGARVIEILDGAEYATDDA</sequence>
<evidence type="ECO:0008006" key="3">
    <source>
        <dbReference type="Google" id="ProtNLM"/>
    </source>
</evidence>
<accession>A0ABM7WFD8</accession>
<gene>
    <name evidence="1" type="ORF">CE91St30_02500</name>
</gene>
<dbReference type="InterPro" id="IPR011335">
    <property type="entry name" value="Restrct_endonuc-II-like"/>
</dbReference>
<protein>
    <recommendedName>
        <fullName evidence="3">ERCC4 domain-containing protein</fullName>
    </recommendedName>
</protein>